<name>A0A5B7D9H6_PORTR</name>
<reference evidence="3 4" key="1">
    <citation type="submission" date="2019-05" db="EMBL/GenBank/DDBJ databases">
        <title>Another draft genome of Portunus trituberculatus and its Hox gene families provides insights of decapod evolution.</title>
        <authorList>
            <person name="Jeong J.-H."/>
            <person name="Song I."/>
            <person name="Kim S."/>
            <person name="Choi T."/>
            <person name="Kim D."/>
            <person name="Ryu S."/>
            <person name="Kim W."/>
        </authorList>
    </citation>
    <scope>NUCLEOTIDE SEQUENCE [LARGE SCALE GENOMIC DNA]</scope>
    <source>
        <tissue evidence="3">Muscle</tissue>
    </source>
</reference>
<feature type="compositionally biased region" description="Basic and acidic residues" evidence="1">
    <location>
        <begin position="43"/>
        <end position="55"/>
    </location>
</feature>
<keyword evidence="4" id="KW-1185">Reference proteome</keyword>
<evidence type="ECO:0000256" key="1">
    <source>
        <dbReference type="SAM" id="MobiDB-lite"/>
    </source>
</evidence>
<accession>A0A5B7D9H6</accession>
<organism evidence="3 4">
    <name type="scientific">Portunus trituberculatus</name>
    <name type="common">Swimming crab</name>
    <name type="synonym">Neptunus trituberculatus</name>
    <dbReference type="NCBI Taxonomy" id="210409"/>
    <lineage>
        <taxon>Eukaryota</taxon>
        <taxon>Metazoa</taxon>
        <taxon>Ecdysozoa</taxon>
        <taxon>Arthropoda</taxon>
        <taxon>Crustacea</taxon>
        <taxon>Multicrustacea</taxon>
        <taxon>Malacostraca</taxon>
        <taxon>Eumalacostraca</taxon>
        <taxon>Eucarida</taxon>
        <taxon>Decapoda</taxon>
        <taxon>Pleocyemata</taxon>
        <taxon>Brachyura</taxon>
        <taxon>Eubrachyura</taxon>
        <taxon>Portunoidea</taxon>
        <taxon>Portunidae</taxon>
        <taxon>Portuninae</taxon>
        <taxon>Portunus</taxon>
    </lineage>
</organism>
<feature type="region of interest" description="Disordered" evidence="1">
    <location>
        <begin position="43"/>
        <end position="62"/>
    </location>
</feature>
<evidence type="ECO:0000313" key="3">
    <source>
        <dbReference type="EMBL" id="MPC17978.1"/>
    </source>
</evidence>
<proteinExistence type="predicted"/>
<gene>
    <name evidence="3" type="ORF">E2C01_010849</name>
</gene>
<dbReference type="Proteomes" id="UP000324222">
    <property type="component" value="Unassembled WGS sequence"/>
</dbReference>
<keyword evidence="2" id="KW-1133">Transmembrane helix</keyword>
<evidence type="ECO:0000256" key="2">
    <source>
        <dbReference type="SAM" id="Phobius"/>
    </source>
</evidence>
<evidence type="ECO:0000313" key="4">
    <source>
        <dbReference type="Proteomes" id="UP000324222"/>
    </source>
</evidence>
<feature type="transmembrane region" description="Helical" evidence="2">
    <location>
        <begin position="12"/>
        <end position="32"/>
    </location>
</feature>
<keyword evidence="2" id="KW-0472">Membrane</keyword>
<keyword evidence="2" id="KW-0812">Transmembrane</keyword>
<sequence>MKPYTQGDSLPPLTQTAVVDVVVVMVVVVVGAKGGRRSCQRSYQEHKTTMSRESYDLQMSIC</sequence>
<dbReference type="AlphaFoldDB" id="A0A5B7D9H6"/>
<comment type="caution">
    <text evidence="3">The sequence shown here is derived from an EMBL/GenBank/DDBJ whole genome shotgun (WGS) entry which is preliminary data.</text>
</comment>
<dbReference type="EMBL" id="VSRR010000636">
    <property type="protein sequence ID" value="MPC17978.1"/>
    <property type="molecule type" value="Genomic_DNA"/>
</dbReference>
<protein>
    <submittedName>
        <fullName evidence="3">Uncharacterized protein</fullName>
    </submittedName>
</protein>